<dbReference type="GO" id="GO:0022857">
    <property type="term" value="F:transmembrane transporter activity"/>
    <property type="evidence" value="ECO:0007669"/>
    <property type="project" value="InterPro"/>
</dbReference>
<dbReference type="InterPro" id="IPR050503">
    <property type="entry name" value="cAMP-dep_PK_reg_su-like"/>
</dbReference>
<feature type="transmembrane region" description="Helical" evidence="5">
    <location>
        <begin position="222"/>
        <end position="245"/>
    </location>
</feature>
<dbReference type="PROSITE" id="PS50042">
    <property type="entry name" value="CNMP_BINDING_3"/>
    <property type="match status" value="1"/>
</dbReference>
<evidence type="ECO:0000256" key="4">
    <source>
        <dbReference type="ARBA" id="ARBA00023136"/>
    </source>
</evidence>
<evidence type="ECO:0000256" key="1">
    <source>
        <dbReference type="ARBA" id="ARBA00004141"/>
    </source>
</evidence>
<evidence type="ECO:0000256" key="3">
    <source>
        <dbReference type="ARBA" id="ARBA00022989"/>
    </source>
</evidence>
<gene>
    <name evidence="7" type="ORF">GJ688_06330</name>
</gene>
<dbReference type="OrthoDB" id="9783240at2"/>
<feature type="transmembrane region" description="Helical" evidence="5">
    <location>
        <begin position="351"/>
        <end position="373"/>
    </location>
</feature>
<dbReference type="InterPro" id="IPR001898">
    <property type="entry name" value="SLC13A/DASS"/>
</dbReference>
<dbReference type="GO" id="GO:0005829">
    <property type="term" value="C:cytosol"/>
    <property type="evidence" value="ECO:0007669"/>
    <property type="project" value="TreeGrafter"/>
</dbReference>
<dbReference type="PROSITE" id="PS00889">
    <property type="entry name" value="CNMP_BINDING_2"/>
    <property type="match status" value="1"/>
</dbReference>
<proteinExistence type="predicted"/>
<feature type="transmembrane region" description="Helical" evidence="5">
    <location>
        <begin position="393"/>
        <end position="412"/>
    </location>
</feature>
<dbReference type="GO" id="GO:0005952">
    <property type="term" value="C:cAMP-dependent protein kinase complex"/>
    <property type="evidence" value="ECO:0007669"/>
    <property type="project" value="InterPro"/>
</dbReference>
<keyword evidence="3 5" id="KW-1133">Transmembrane helix</keyword>
<dbReference type="PANTHER" id="PTHR11635:SF152">
    <property type="entry name" value="CAMP-DEPENDENT PROTEIN KINASE TYPE I REGULATORY SUBUNIT-RELATED"/>
    <property type="match status" value="1"/>
</dbReference>
<evidence type="ECO:0000256" key="5">
    <source>
        <dbReference type="SAM" id="Phobius"/>
    </source>
</evidence>
<keyword evidence="4 5" id="KW-0472">Membrane</keyword>
<dbReference type="AlphaFoldDB" id="A0A6I3SI83"/>
<dbReference type="Gene3D" id="2.60.120.10">
    <property type="entry name" value="Jelly Rolls"/>
    <property type="match status" value="1"/>
</dbReference>
<dbReference type="Pfam" id="PF00027">
    <property type="entry name" value="cNMP_binding"/>
    <property type="match status" value="1"/>
</dbReference>
<dbReference type="CDD" id="cd00038">
    <property type="entry name" value="CAP_ED"/>
    <property type="match status" value="1"/>
</dbReference>
<evidence type="ECO:0000259" key="6">
    <source>
        <dbReference type="PROSITE" id="PS50042"/>
    </source>
</evidence>
<reference evidence="7 8" key="1">
    <citation type="submission" date="2019-11" db="EMBL/GenBank/DDBJ databases">
        <title>Whole-genome sequence of a the green, strictly anaerobic photosynthetic bacterium Heliobacillus mobilis DSM 6151.</title>
        <authorList>
            <person name="Kyndt J.A."/>
            <person name="Meyer T.E."/>
        </authorList>
    </citation>
    <scope>NUCLEOTIDE SEQUENCE [LARGE SCALE GENOMIC DNA]</scope>
    <source>
        <strain evidence="7 8">DSM 6151</strain>
    </source>
</reference>
<dbReference type="SUPFAM" id="SSF51206">
    <property type="entry name" value="cAMP-binding domain-like"/>
    <property type="match status" value="1"/>
</dbReference>
<name>A0A6I3SI83_HELMO</name>
<keyword evidence="8" id="KW-1185">Reference proteome</keyword>
<dbReference type="PANTHER" id="PTHR11635">
    <property type="entry name" value="CAMP-DEPENDENT PROTEIN KINASE REGULATORY CHAIN"/>
    <property type="match status" value="1"/>
</dbReference>
<dbReference type="InterPro" id="IPR014710">
    <property type="entry name" value="RmlC-like_jellyroll"/>
</dbReference>
<dbReference type="GO" id="GO:0016020">
    <property type="term" value="C:membrane"/>
    <property type="evidence" value="ECO:0007669"/>
    <property type="project" value="UniProtKB-SubCell"/>
</dbReference>
<dbReference type="GO" id="GO:0004862">
    <property type="term" value="F:cAMP-dependent protein kinase inhibitor activity"/>
    <property type="evidence" value="ECO:0007669"/>
    <property type="project" value="TreeGrafter"/>
</dbReference>
<evidence type="ECO:0000313" key="7">
    <source>
        <dbReference type="EMBL" id="MTV48599.1"/>
    </source>
</evidence>
<dbReference type="GO" id="GO:0030552">
    <property type="term" value="F:cAMP binding"/>
    <property type="evidence" value="ECO:0007669"/>
    <property type="project" value="TreeGrafter"/>
</dbReference>
<dbReference type="SMART" id="SM00100">
    <property type="entry name" value="cNMP"/>
    <property type="match status" value="1"/>
</dbReference>
<dbReference type="Proteomes" id="UP000430670">
    <property type="component" value="Unassembled WGS sequence"/>
</dbReference>
<feature type="transmembrane region" description="Helical" evidence="5">
    <location>
        <begin position="618"/>
        <end position="637"/>
    </location>
</feature>
<keyword evidence="2 5" id="KW-0812">Transmembrane</keyword>
<feature type="transmembrane region" description="Helical" evidence="5">
    <location>
        <begin position="252"/>
        <end position="276"/>
    </location>
</feature>
<dbReference type="EMBL" id="WNKU01000005">
    <property type="protein sequence ID" value="MTV48599.1"/>
    <property type="molecule type" value="Genomic_DNA"/>
</dbReference>
<dbReference type="GO" id="GO:0034236">
    <property type="term" value="F:protein kinase A catalytic subunit binding"/>
    <property type="evidence" value="ECO:0007669"/>
    <property type="project" value="TreeGrafter"/>
</dbReference>
<evidence type="ECO:0000256" key="2">
    <source>
        <dbReference type="ARBA" id="ARBA00022692"/>
    </source>
</evidence>
<protein>
    <submittedName>
        <fullName evidence="7">Cyclic nucleotide-binding domain-containing protein</fullName>
    </submittedName>
</protein>
<comment type="subcellular location">
    <subcellularLocation>
        <location evidence="1">Membrane</location>
        <topology evidence="1">Multi-pass membrane protein</topology>
    </subcellularLocation>
</comment>
<evidence type="ECO:0000313" key="8">
    <source>
        <dbReference type="Proteomes" id="UP000430670"/>
    </source>
</evidence>
<dbReference type="InterPro" id="IPR018488">
    <property type="entry name" value="cNMP-bd_CS"/>
</dbReference>
<dbReference type="InterPro" id="IPR000595">
    <property type="entry name" value="cNMP-bd_dom"/>
</dbReference>
<feature type="transmembrane region" description="Helical" evidence="5">
    <location>
        <begin position="184"/>
        <end position="202"/>
    </location>
</feature>
<sequence>MDDDLRLLDISIFSDLDRVNRAKLLPEFEEVHIPAGQVIFYEGDPGDALYIIKEGLITVYRERVKGEKPLILAQYGPKDCFGEQSLLSEVYRTATAKSLTPCRLARLSKERFDELLKKHQSLSIALAKLLSQRLAIRSGHDSPPADNAEENHPLHLRHLSAVPDYPLDAGGSIWFELINSKKPLLIVLFTLILGSLLFFWLNSIGMRSSHIALLEIIWASTVFWSFNLFSPHAIALALPLAAVLLKATTPAVAFAGFSNTSWFLILGVSALTAGVFRTGLLYRLALHVVLRFPPNYVGQTLAWAIAGTLLTPVIPSSNGRTSLIAPMVASLTETLRLPNCSNGSTGLTMSCLLGFGHMSFLFMNGAAVCYLILGLLPREVAQSISYGTWFIDAAPMGISFLILSFLSILFLYPHKENLQFKPDIVAAQLKVLGPMTREEKVSFLAISLSLLGFLTQSSHHVDGAWVALASFLILYSCSVLTDKTIRSDIDWGFLITFGSMLGFGNAMKDSGLTGALSHYLQPLLEMFMGNQLTFLLALVIYIMLLRFILPITPALLVGMLTIMPLCDTMHVSPFVVGLVLLLSSNPWFLPHQNIMYLTMLDETGTGEKLFEHRQTRNLAFLYCIICLLSVGLSVPYWEMVGLIY</sequence>
<dbReference type="RefSeq" id="WP_155475704.1">
    <property type="nucleotide sequence ID" value="NZ_WNKU01000005.1"/>
</dbReference>
<dbReference type="Pfam" id="PF00939">
    <property type="entry name" value="Na_sulph_symp"/>
    <property type="match status" value="1"/>
</dbReference>
<feature type="transmembrane region" description="Helical" evidence="5">
    <location>
        <begin position="571"/>
        <end position="589"/>
    </location>
</feature>
<feature type="domain" description="Cyclic nucleotide-binding" evidence="6">
    <location>
        <begin position="12"/>
        <end position="116"/>
    </location>
</feature>
<dbReference type="InterPro" id="IPR018490">
    <property type="entry name" value="cNMP-bd_dom_sf"/>
</dbReference>
<comment type="caution">
    <text evidence="7">The sequence shown here is derived from an EMBL/GenBank/DDBJ whole genome shotgun (WGS) entry which is preliminary data.</text>
</comment>
<organism evidence="7 8">
    <name type="scientific">Heliobacterium mobile</name>
    <name type="common">Heliobacillus mobilis</name>
    <dbReference type="NCBI Taxonomy" id="28064"/>
    <lineage>
        <taxon>Bacteria</taxon>
        <taxon>Bacillati</taxon>
        <taxon>Bacillota</taxon>
        <taxon>Clostridia</taxon>
        <taxon>Eubacteriales</taxon>
        <taxon>Heliobacteriaceae</taxon>
        <taxon>Heliobacterium</taxon>
    </lineage>
</organism>
<accession>A0A6I3SI83</accession>